<dbReference type="InterPro" id="IPR012337">
    <property type="entry name" value="RNaseH-like_sf"/>
</dbReference>
<proteinExistence type="predicted"/>
<gene>
    <name evidence="1" type="ORF">ARMSODRAFT_1022773</name>
</gene>
<sequence length="246" mass="27760">MSHSLKGAGKLPSTHIAGPTTRVLCAGHIFDLANKAIFRYFAKKAKVSDHSFTEDDNDSWLDDDDDDELDAEEKELLEELSSDCRDANEDAILEDLLEAVDNLHDLEEEDGNLGWNAVMKPDTKRITSVKIQDMIRAIVTQWLTHGTVLRHAIELRPALDAFCELSDWNKIPKKSVCKFKLDALEWEFIIQLKPILMMFAAATKTISESGVPLIHEIIPMFDNMINKLDKVITNEWLFPGVRAAAI</sequence>
<evidence type="ECO:0000313" key="2">
    <source>
        <dbReference type="Proteomes" id="UP000218334"/>
    </source>
</evidence>
<name>A0A2H3B7E7_9AGAR</name>
<dbReference type="Proteomes" id="UP000218334">
    <property type="component" value="Unassembled WGS sequence"/>
</dbReference>
<protein>
    <submittedName>
        <fullName evidence="1">Uncharacterized protein</fullName>
    </submittedName>
</protein>
<dbReference type="SUPFAM" id="SSF53098">
    <property type="entry name" value="Ribonuclease H-like"/>
    <property type="match status" value="1"/>
</dbReference>
<keyword evidence="2" id="KW-1185">Reference proteome</keyword>
<reference evidence="2" key="1">
    <citation type="journal article" date="2017" name="Nat. Ecol. Evol.">
        <title>Genome expansion and lineage-specific genetic innovations in the forest pathogenic fungi Armillaria.</title>
        <authorList>
            <person name="Sipos G."/>
            <person name="Prasanna A.N."/>
            <person name="Walter M.C."/>
            <person name="O'Connor E."/>
            <person name="Balint B."/>
            <person name="Krizsan K."/>
            <person name="Kiss B."/>
            <person name="Hess J."/>
            <person name="Varga T."/>
            <person name="Slot J."/>
            <person name="Riley R."/>
            <person name="Boka B."/>
            <person name="Rigling D."/>
            <person name="Barry K."/>
            <person name="Lee J."/>
            <person name="Mihaltcheva S."/>
            <person name="LaButti K."/>
            <person name="Lipzen A."/>
            <person name="Waldron R."/>
            <person name="Moloney N.M."/>
            <person name="Sperisen C."/>
            <person name="Kredics L."/>
            <person name="Vagvoelgyi C."/>
            <person name="Patrignani A."/>
            <person name="Fitzpatrick D."/>
            <person name="Nagy I."/>
            <person name="Doyle S."/>
            <person name="Anderson J.B."/>
            <person name="Grigoriev I.V."/>
            <person name="Gueldener U."/>
            <person name="Muensterkoetter M."/>
            <person name="Nagy L.G."/>
        </authorList>
    </citation>
    <scope>NUCLEOTIDE SEQUENCE [LARGE SCALE GENOMIC DNA]</scope>
    <source>
        <strain evidence="2">28-4</strain>
    </source>
</reference>
<dbReference type="AlphaFoldDB" id="A0A2H3B7E7"/>
<evidence type="ECO:0000313" key="1">
    <source>
        <dbReference type="EMBL" id="PBK64784.1"/>
    </source>
</evidence>
<accession>A0A2H3B7E7</accession>
<dbReference type="EMBL" id="KZ293449">
    <property type="protein sequence ID" value="PBK64784.1"/>
    <property type="molecule type" value="Genomic_DNA"/>
</dbReference>
<organism evidence="1 2">
    <name type="scientific">Armillaria solidipes</name>
    <dbReference type="NCBI Taxonomy" id="1076256"/>
    <lineage>
        <taxon>Eukaryota</taxon>
        <taxon>Fungi</taxon>
        <taxon>Dikarya</taxon>
        <taxon>Basidiomycota</taxon>
        <taxon>Agaricomycotina</taxon>
        <taxon>Agaricomycetes</taxon>
        <taxon>Agaricomycetidae</taxon>
        <taxon>Agaricales</taxon>
        <taxon>Marasmiineae</taxon>
        <taxon>Physalacriaceae</taxon>
        <taxon>Armillaria</taxon>
    </lineage>
</organism>